<feature type="transmembrane region" description="Helical" evidence="2">
    <location>
        <begin position="43"/>
        <end position="64"/>
    </location>
</feature>
<reference evidence="4" key="1">
    <citation type="journal article" date="2019" name="Int. J. Syst. Evol. Microbiol.">
        <title>The Global Catalogue of Microorganisms (GCM) 10K type strain sequencing project: providing services to taxonomists for standard genome sequencing and annotation.</title>
        <authorList>
            <consortium name="The Broad Institute Genomics Platform"/>
            <consortium name="The Broad Institute Genome Sequencing Center for Infectious Disease"/>
            <person name="Wu L."/>
            <person name="Ma J."/>
        </authorList>
    </citation>
    <scope>NUCLEOTIDE SEQUENCE [LARGE SCALE GENOMIC DNA]</scope>
    <source>
        <strain evidence="4">CGMCC 4.7289</strain>
    </source>
</reference>
<feature type="transmembrane region" description="Helical" evidence="2">
    <location>
        <begin position="84"/>
        <end position="105"/>
    </location>
</feature>
<gene>
    <name evidence="3" type="ORF">ACFOZ4_01945</name>
</gene>
<evidence type="ECO:0000256" key="2">
    <source>
        <dbReference type="SAM" id="Phobius"/>
    </source>
</evidence>
<keyword evidence="2" id="KW-0812">Transmembrane</keyword>
<feature type="transmembrane region" description="Helical" evidence="2">
    <location>
        <begin position="208"/>
        <end position="229"/>
    </location>
</feature>
<feature type="transmembrane region" description="Helical" evidence="2">
    <location>
        <begin position="117"/>
        <end position="141"/>
    </location>
</feature>
<keyword evidence="2" id="KW-0472">Membrane</keyword>
<evidence type="ECO:0000313" key="3">
    <source>
        <dbReference type="EMBL" id="MFC4129371.1"/>
    </source>
</evidence>
<comment type="caution">
    <text evidence="3">The sequence shown here is derived from an EMBL/GenBank/DDBJ whole genome shotgun (WGS) entry which is preliminary data.</text>
</comment>
<accession>A0ABV8LES0</accession>
<sequence>MSARGWTGSVAVAAGLAVGIGAAQLGVGYGLGIIGWLGDTAGWAAALAWTVWVAALSVALAALVTARRTTTVDSASWARGLWRASVACAATLGGLAVVPLTALPAREVSTSVTFAPAWIVGWYATVGVLIGLVLAAVVLSARAAAANLVATASWWWLVAVLAVVDAVAGGRGLAPTQLGVWRFTQVDSVSDVEAVALDLPGSGWWQSIYLPGAVLTLGSTFLLGLLAAWPAGRRGDARASVALSGVVGPVLLAAASVLAAPRLAGAPAEQVSALLIAPYAVIAGLAGSVLAAVLTATRSAAVTVAADPAAPAAAVVEPATGQIYTPKAKSEASVEESAEVEAKPSTEPKAVVIPAPRNRRRPRPAMGRAAVVERPAEPEPPEKSKPENGTKPDEKKPDDKKKP</sequence>
<dbReference type="RefSeq" id="WP_253759265.1">
    <property type="nucleotide sequence ID" value="NZ_JAMZDZ010000001.1"/>
</dbReference>
<feature type="compositionally biased region" description="Basic and acidic residues" evidence="1">
    <location>
        <begin position="374"/>
        <end position="403"/>
    </location>
</feature>
<evidence type="ECO:0000256" key="1">
    <source>
        <dbReference type="SAM" id="MobiDB-lite"/>
    </source>
</evidence>
<protein>
    <submittedName>
        <fullName evidence="3">Uncharacterized protein</fullName>
    </submittedName>
</protein>
<dbReference type="Proteomes" id="UP001595816">
    <property type="component" value="Unassembled WGS sequence"/>
</dbReference>
<feature type="transmembrane region" description="Helical" evidence="2">
    <location>
        <begin position="153"/>
        <end position="174"/>
    </location>
</feature>
<evidence type="ECO:0000313" key="4">
    <source>
        <dbReference type="Proteomes" id="UP001595816"/>
    </source>
</evidence>
<feature type="transmembrane region" description="Helical" evidence="2">
    <location>
        <begin position="272"/>
        <end position="294"/>
    </location>
</feature>
<feature type="compositionally biased region" description="Low complexity" evidence="1">
    <location>
        <begin position="364"/>
        <end position="373"/>
    </location>
</feature>
<feature type="region of interest" description="Disordered" evidence="1">
    <location>
        <begin position="324"/>
        <end position="403"/>
    </location>
</feature>
<keyword evidence="4" id="KW-1185">Reference proteome</keyword>
<organism evidence="3 4">
    <name type="scientific">Hamadaea flava</name>
    <dbReference type="NCBI Taxonomy" id="1742688"/>
    <lineage>
        <taxon>Bacteria</taxon>
        <taxon>Bacillati</taxon>
        <taxon>Actinomycetota</taxon>
        <taxon>Actinomycetes</taxon>
        <taxon>Micromonosporales</taxon>
        <taxon>Micromonosporaceae</taxon>
        <taxon>Hamadaea</taxon>
    </lineage>
</organism>
<feature type="transmembrane region" description="Helical" evidence="2">
    <location>
        <begin position="12"/>
        <end position="37"/>
    </location>
</feature>
<feature type="transmembrane region" description="Helical" evidence="2">
    <location>
        <begin position="241"/>
        <end position="260"/>
    </location>
</feature>
<proteinExistence type="predicted"/>
<dbReference type="EMBL" id="JBHSAY010000003">
    <property type="protein sequence ID" value="MFC4129371.1"/>
    <property type="molecule type" value="Genomic_DNA"/>
</dbReference>
<name>A0ABV8LES0_9ACTN</name>
<keyword evidence="2" id="KW-1133">Transmembrane helix</keyword>